<feature type="transmembrane region" description="Helical" evidence="6">
    <location>
        <begin position="81"/>
        <end position="99"/>
    </location>
</feature>
<dbReference type="EMBL" id="WQLB01000054">
    <property type="protein sequence ID" value="MVN89326.1"/>
    <property type="molecule type" value="Genomic_DNA"/>
</dbReference>
<dbReference type="InterPro" id="IPR000160">
    <property type="entry name" value="GGDEF_dom"/>
</dbReference>
<evidence type="ECO:0000256" key="1">
    <source>
        <dbReference type="ARBA" id="ARBA00004651"/>
    </source>
</evidence>
<evidence type="ECO:0000259" key="7">
    <source>
        <dbReference type="PROSITE" id="PS50887"/>
    </source>
</evidence>
<feature type="transmembrane region" description="Helical" evidence="6">
    <location>
        <begin position="105"/>
        <end position="125"/>
    </location>
</feature>
<dbReference type="GO" id="GO:0043709">
    <property type="term" value="P:cell adhesion involved in single-species biofilm formation"/>
    <property type="evidence" value="ECO:0007669"/>
    <property type="project" value="TreeGrafter"/>
</dbReference>
<dbReference type="GO" id="GO:0005886">
    <property type="term" value="C:plasma membrane"/>
    <property type="evidence" value="ECO:0007669"/>
    <property type="project" value="UniProtKB-SubCell"/>
</dbReference>
<accession>A0A7C9IFC1</accession>
<dbReference type="FunFam" id="3.30.70.270:FF:000001">
    <property type="entry name" value="Diguanylate cyclase domain protein"/>
    <property type="match status" value="1"/>
</dbReference>
<evidence type="ECO:0000256" key="2">
    <source>
        <dbReference type="ARBA" id="ARBA00022475"/>
    </source>
</evidence>
<evidence type="ECO:0000256" key="3">
    <source>
        <dbReference type="ARBA" id="ARBA00022692"/>
    </source>
</evidence>
<dbReference type="InterPro" id="IPR029787">
    <property type="entry name" value="Nucleotide_cyclase"/>
</dbReference>
<evidence type="ECO:0000313" key="9">
    <source>
        <dbReference type="Proteomes" id="UP000483286"/>
    </source>
</evidence>
<feature type="domain" description="GGDEF" evidence="7">
    <location>
        <begin position="231"/>
        <end position="362"/>
    </location>
</feature>
<comment type="subcellular location">
    <subcellularLocation>
        <location evidence="1">Cell membrane</location>
        <topology evidence="1">Multi-pass membrane protein</topology>
    </subcellularLocation>
</comment>
<evidence type="ECO:0000256" key="4">
    <source>
        <dbReference type="ARBA" id="ARBA00022989"/>
    </source>
</evidence>
<keyword evidence="5 6" id="KW-0472">Membrane</keyword>
<dbReference type="SUPFAM" id="SSF55073">
    <property type="entry name" value="Nucleotide cyclase"/>
    <property type="match status" value="1"/>
</dbReference>
<keyword evidence="9" id="KW-1185">Reference proteome</keyword>
<dbReference type="Pfam" id="PF00990">
    <property type="entry name" value="GGDEF"/>
    <property type="match status" value="1"/>
</dbReference>
<proteinExistence type="predicted"/>
<keyword evidence="4 6" id="KW-1133">Transmembrane helix</keyword>
<feature type="transmembrane region" description="Helical" evidence="6">
    <location>
        <begin position="172"/>
        <end position="190"/>
    </location>
</feature>
<protein>
    <submittedName>
        <fullName evidence="8">Diguanylate cyclase</fullName>
    </submittedName>
</protein>
<evidence type="ECO:0000313" key="8">
    <source>
        <dbReference type="EMBL" id="MVN89326.1"/>
    </source>
</evidence>
<evidence type="ECO:0000256" key="5">
    <source>
        <dbReference type="ARBA" id="ARBA00023136"/>
    </source>
</evidence>
<dbReference type="GO" id="GO:0052621">
    <property type="term" value="F:diguanylate cyclase activity"/>
    <property type="evidence" value="ECO:0007669"/>
    <property type="project" value="TreeGrafter"/>
</dbReference>
<feature type="transmembrane region" description="Helical" evidence="6">
    <location>
        <begin position="137"/>
        <end position="160"/>
    </location>
</feature>
<dbReference type="SMART" id="SM00267">
    <property type="entry name" value="GGDEF"/>
    <property type="match status" value="1"/>
</dbReference>
<dbReference type="InterPro" id="IPR043128">
    <property type="entry name" value="Rev_trsase/Diguanyl_cyclase"/>
</dbReference>
<dbReference type="GO" id="GO:1902201">
    <property type="term" value="P:negative regulation of bacterial-type flagellum-dependent cell motility"/>
    <property type="evidence" value="ECO:0007669"/>
    <property type="project" value="TreeGrafter"/>
</dbReference>
<reference evidence="8 9" key="1">
    <citation type="submission" date="2019-12" db="EMBL/GenBank/DDBJ databases">
        <title>Deinococcus sp. HMF7620 Genome sequencing and assembly.</title>
        <authorList>
            <person name="Kang H."/>
            <person name="Kim H."/>
            <person name="Joh K."/>
        </authorList>
    </citation>
    <scope>NUCLEOTIDE SEQUENCE [LARGE SCALE GENOMIC DNA]</scope>
    <source>
        <strain evidence="8 9">HMF7620</strain>
    </source>
</reference>
<dbReference type="PANTHER" id="PTHR45138">
    <property type="entry name" value="REGULATORY COMPONENTS OF SENSORY TRANSDUCTION SYSTEM"/>
    <property type="match status" value="1"/>
</dbReference>
<sequence>MDVMVVVDELLVNLALLIAGVTVITLTYQGTAARESPARLLLRYSATVTVAFVLLLHSAHLAPGLLFDFCGVMIALAARRYGLIAGVLVALPVALYRLALGGPGAWPGVISLLLVALLAGARTGWVRRIPRYSEDDLLHHWWVPAGIFGLSSLPTFLAFFLAGKPLLQAVPVYLSITALSALGLIVAHGVKQRRLRSLVRTQQLEQLVFVDSLTGALNRRRFDEDFRHPEQPAYVLLLDLDHFKHINDTYGHDQGDGVLRALVQVLQETVRPTDGIYRLGGEEFAVLLSPCDDVVVRRVAERLRARVQDLLATRAGLRGETITVSGGLVRLEGEKRAVLRTADELLYQAKAFGRNRIVTNLGRVTHAGDEGQPFSARVGSTT</sequence>
<comment type="caution">
    <text evidence="8">The sequence shown here is derived from an EMBL/GenBank/DDBJ whole genome shotgun (WGS) entry which is preliminary data.</text>
</comment>
<feature type="transmembrane region" description="Helical" evidence="6">
    <location>
        <begin position="48"/>
        <end position="69"/>
    </location>
</feature>
<dbReference type="InterPro" id="IPR050469">
    <property type="entry name" value="Diguanylate_Cyclase"/>
</dbReference>
<name>A0A7C9IFC1_9DEIO</name>
<dbReference type="InterPro" id="IPR011620">
    <property type="entry name" value="Sig_transdc_His_kinase_LytS_TM"/>
</dbReference>
<dbReference type="CDD" id="cd01949">
    <property type="entry name" value="GGDEF"/>
    <property type="match status" value="1"/>
</dbReference>
<dbReference type="Gene3D" id="3.30.70.270">
    <property type="match status" value="1"/>
</dbReference>
<organism evidence="8 9">
    <name type="scientific">Deinococcus arboris</name>
    <dbReference type="NCBI Taxonomy" id="2682977"/>
    <lineage>
        <taxon>Bacteria</taxon>
        <taxon>Thermotogati</taxon>
        <taxon>Deinococcota</taxon>
        <taxon>Deinococci</taxon>
        <taxon>Deinococcales</taxon>
        <taxon>Deinococcaceae</taxon>
        <taxon>Deinococcus</taxon>
    </lineage>
</organism>
<keyword evidence="3 6" id="KW-0812">Transmembrane</keyword>
<dbReference type="GO" id="GO:0000155">
    <property type="term" value="F:phosphorelay sensor kinase activity"/>
    <property type="evidence" value="ECO:0007669"/>
    <property type="project" value="InterPro"/>
</dbReference>
<evidence type="ECO:0000256" key="6">
    <source>
        <dbReference type="SAM" id="Phobius"/>
    </source>
</evidence>
<feature type="transmembrane region" description="Helical" evidence="6">
    <location>
        <begin position="10"/>
        <end position="28"/>
    </location>
</feature>
<gene>
    <name evidence="8" type="ORF">GO986_21560</name>
</gene>
<dbReference type="GO" id="GO:0071555">
    <property type="term" value="P:cell wall organization"/>
    <property type="evidence" value="ECO:0007669"/>
    <property type="project" value="InterPro"/>
</dbReference>
<dbReference type="AlphaFoldDB" id="A0A7C9IFC1"/>
<dbReference type="NCBIfam" id="TIGR00254">
    <property type="entry name" value="GGDEF"/>
    <property type="match status" value="1"/>
</dbReference>
<keyword evidence="2" id="KW-1003">Cell membrane</keyword>
<dbReference type="PANTHER" id="PTHR45138:SF9">
    <property type="entry name" value="DIGUANYLATE CYCLASE DGCM-RELATED"/>
    <property type="match status" value="1"/>
</dbReference>
<dbReference type="Proteomes" id="UP000483286">
    <property type="component" value="Unassembled WGS sequence"/>
</dbReference>
<dbReference type="PROSITE" id="PS50887">
    <property type="entry name" value="GGDEF"/>
    <property type="match status" value="1"/>
</dbReference>
<dbReference type="Pfam" id="PF07694">
    <property type="entry name" value="5TM-5TMR_LYT"/>
    <property type="match status" value="1"/>
</dbReference>